<dbReference type="EMBL" id="KV417285">
    <property type="protein sequence ID" value="KZO96246.1"/>
    <property type="molecule type" value="Genomic_DNA"/>
</dbReference>
<dbReference type="Gene3D" id="3.60.40.10">
    <property type="entry name" value="PPM-type phosphatase domain"/>
    <property type="match status" value="1"/>
</dbReference>
<dbReference type="InterPro" id="IPR001932">
    <property type="entry name" value="PPM-type_phosphatase-like_dom"/>
</dbReference>
<dbReference type="PANTHER" id="PTHR13832:SF589">
    <property type="entry name" value="[PYRUVATE DEHYDROGENASE [ACETYL-TRANSFERRING]]-PHOSPHATASE 2, MITOCHONDRIAL"/>
    <property type="match status" value="1"/>
</dbReference>
<reference evidence="2 3" key="1">
    <citation type="journal article" date="2016" name="Mol. Biol. Evol.">
        <title>Comparative Genomics of Early-Diverging Mushroom-Forming Fungi Provides Insights into the Origins of Lignocellulose Decay Capabilities.</title>
        <authorList>
            <person name="Nagy L.G."/>
            <person name="Riley R."/>
            <person name="Tritt A."/>
            <person name="Adam C."/>
            <person name="Daum C."/>
            <person name="Floudas D."/>
            <person name="Sun H."/>
            <person name="Yadav J.S."/>
            <person name="Pangilinan J."/>
            <person name="Larsson K.H."/>
            <person name="Matsuura K."/>
            <person name="Barry K."/>
            <person name="Labutti K."/>
            <person name="Kuo R."/>
            <person name="Ohm R.A."/>
            <person name="Bhattacharya S.S."/>
            <person name="Shirouzu T."/>
            <person name="Yoshinaga Y."/>
            <person name="Martin F.M."/>
            <person name="Grigoriev I.V."/>
            <person name="Hibbett D.S."/>
        </authorList>
    </citation>
    <scope>NUCLEOTIDE SEQUENCE [LARGE SCALE GENOMIC DNA]</scope>
    <source>
        <strain evidence="2 3">TUFC12733</strain>
    </source>
</reference>
<sequence length="422" mass="46229">MRPSVAVYALLRGARRCTRAPANGASAPPGRPRVGRAYHDYLKVATGAGPYVRVPIKSPTKVIGAYSSRGTRSKQEDMYATYAIQIPSEEIRASLEKNYGMVWDPGTPAKNGNGINGQLLWVGIYDGHGGSLVSQFLQEHLHQIFEDVQPSDIPQAVSWLKSHGGYFGRWRGGLLQPYITHPEWAQSNTMSVEQRAELAFIEADRKLSFNEEAETSGSTVSVALLHSLEPHGAAFWNADKLSLTVAHCGDTRVMLASTDKGTVKPMTEHHHAETHRESARLRRMGSGLVTDSFGEARWMGALANTRGLGDGRYKAFGVTPEPDMKWEILSGPEWSHMVLVSDGVGSVASDQEIVDLARAQSDPNRAARAIVSYVEELGGDDNATAVVVPLPGWGKVQGEDLTKELRAYRREQAIGSERQRRM</sequence>
<dbReference type="InterPro" id="IPR015655">
    <property type="entry name" value="PP2C"/>
</dbReference>
<dbReference type="PROSITE" id="PS51746">
    <property type="entry name" value="PPM_2"/>
    <property type="match status" value="1"/>
</dbReference>
<name>A0A167M1G0_CALVF</name>
<evidence type="ECO:0000313" key="3">
    <source>
        <dbReference type="Proteomes" id="UP000076738"/>
    </source>
</evidence>
<dbReference type="GO" id="GO:0004722">
    <property type="term" value="F:protein serine/threonine phosphatase activity"/>
    <property type="evidence" value="ECO:0007669"/>
    <property type="project" value="InterPro"/>
</dbReference>
<evidence type="ECO:0000259" key="1">
    <source>
        <dbReference type="PROSITE" id="PS51746"/>
    </source>
</evidence>
<dbReference type="OrthoDB" id="416093at2759"/>
<protein>
    <submittedName>
        <fullName evidence="2">Protein serine/threonine phosphatase 2C</fullName>
    </submittedName>
</protein>
<evidence type="ECO:0000313" key="2">
    <source>
        <dbReference type="EMBL" id="KZO96246.1"/>
    </source>
</evidence>
<organism evidence="2 3">
    <name type="scientific">Calocera viscosa (strain TUFC12733)</name>
    <dbReference type="NCBI Taxonomy" id="1330018"/>
    <lineage>
        <taxon>Eukaryota</taxon>
        <taxon>Fungi</taxon>
        <taxon>Dikarya</taxon>
        <taxon>Basidiomycota</taxon>
        <taxon>Agaricomycotina</taxon>
        <taxon>Dacrymycetes</taxon>
        <taxon>Dacrymycetales</taxon>
        <taxon>Dacrymycetaceae</taxon>
        <taxon>Calocera</taxon>
    </lineage>
</organism>
<dbReference type="SUPFAM" id="SSF81606">
    <property type="entry name" value="PP2C-like"/>
    <property type="match status" value="1"/>
</dbReference>
<dbReference type="CDD" id="cd00143">
    <property type="entry name" value="PP2Cc"/>
    <property type="match status" value="1"/>
</dbReference>
<accession>A0A167M1G0</accession>
<dbReference type="PANTHER" id="PTHR13832">
    <property type="entry name" value="PROTEIN PHOSPHATASE 2C"/>
    <property type="match status" value="1"/>
</dbReference>
<dbReference type="SMART" id="SM00332">
    <property type="entry name" value="PP2Cc"/>
    <property type="match status" value="1"/>
</dbReference>
<dbReference type="Pfam" id="PF00481">
    <property type="entry name" value="PP2C"/>
    <property type="match status" value="1"/>
</dbReference>
<feature type="domain" description="PPM-type phosphatase" evidence="1">
    <location>
        <begin position="62"/>
        <end position="390"/>
    </location>
</feature>
<gene>
    <name evidence="2" type="ORF">CALVIDRAFT_564120</name>
</gene>
<dbReference type="AlphaFoldDB" id="A0A167M1G0"/>
<proteinExistence type="predicted"/>
<dbReference type="Proteomes" id="UP000076738">
    <property type="component" value="Unassembled WGS sequence"/>
</dbReference>
<keyword evidence="3" id="KW-1185">Reference proteome</keyword>
<dbReference type="STRING" id="1330018.A0A167M1G0"/>
<dbReference type="InterPro" id="IPR036457">
    <property type="entry name" value="PPM-type-like_dom_sf"/>
</dbReference>